<proteinExistence type="predicted"/>
<dbReference type="EMBL" id="JACHIU010000001">
    <property type="protein sequence ID" value="MBB6476188.1"/>
    <property type="molecule type" value="Genomic_DNA"/>
</dbReference>
<reference evidence="2 3" key="1">
    <citation type="submission" date="2020-08" db="EMBL/GenBank/DDBJ databases">
        <title>Sequencing the genomes of 1000 actinobacteria strains.</title>
        <authorList>
            <person name="Klenk H.-P."/>
        </authorList>
    </citation>
    <scope>NUCLEOTIDE SEQUENCE [LARGE SCALE GENOMIC DNA]</scope>
    <source>
        <strain evidence="2 3">DSM 44936</strain>
    </source>
</reference>
<gene>
    <name evidence="2" type="ORF">BJ992_005619</name>
</gene>
<dbReference type="AlphaFoldDB" id="A0A7X0ILG9"/>
<accession>A0A7X0ILG9</accession>
<organism evidence="2 3">
    <name type="scientific">Sphaerisporangium rubeum</name>
    <dbReference type="NCBI Taxonomy" id="321317"/>
    <lineage>
        <taxon>Bacteria</taxon>
        <taxon>Bacillati</taxon>
        <taxon>Actinomycetota</taxon>
        <taxon>Actinomycetes</taxon>
        <taxon>Streptosporangiales</taxon>
        <taxon>Streptosporangiaceae</taxon>
        <taxon>Sphaerisporangium</taxon>
    </lineage>
</organism>
<dbReference type="Proteomes" id="UP000555564">
    <property type="component" value="Unassembled WGS sequence"/>
</dbReference>
<evidence type="ECO:0000256" key="1">
    <source>
        <dbReference type="SAM" id="MobiDB-lite"/>
    </source>
</evidence>
<name>A0A7X0ILG9_9ACTN</name>
<keyword evidence="3" id="KW-1185">Reference proteome</keyword>
<sequence>MTPTRRYAIATTTVPTTGRHQRCHGVRPRWSYRVPLGGGTVHGAGAGA</sequence>
<feature type="region of interest" description="Disordered" evidence="1">
    <location>
        <begin position="1"/>
        <end position="24"/>
    </location>
</feature>
<evidence type="ECO:0000313" key="2">
    <source>
        <dbReference type="EMBL" id="MBB6476188.1"/>
    </source>
</evidence>
<protein>
    <submittedName>
        <fullName evidence="2">Uncharacterized protein</fullName>
    </submittedName>
</protein>
<dbReference type="RefSeq" id="WP_184986053.1">
    <property type="nucleotide sequence ID" value="NZ_BAAALO010000100.1"/>
</dbReference>
<comment type="caution">
    <text evidence="2">The sequence shown here is derived from an EMBL/GenBank/DDBJ whole genome shotgun (WGS) entry which is preliminary data.</text>
</comment>
<evidence type="ECO:0000313" key="3">
    <source>
        <dbReference type="Proteomes" id="UP000555564"/>
    </source>
</evidence>